<protein>
    <submittedName>
        <fullName evidence="1">Uncharacterized protein</fullName>
    </submittedName>
</protein>
<sequence>LLLAPPCAAPRVDGYTWIALVLDRDLVRVKVLDVRHELLERRAPFPGHLANQVDAAETMIRVVAEPRSPKFGEVAEAGIMEDDARGTSFDTKGAAVVDGEDLFVQEIAASALTDFKTTMKTDMGDVRTLGEHIDEAGQGNPRFSEAVALMRDMEQASALSFGVRSAKEPLDSAASGPGNMVSYQAERERLSGVGEGSAVNHVRRNLCEVIWPMHSWDQVDHSMLSSAEFIARWMAQTETAVERNPRHPDYSGLGVATSAPVNAAGRAPTSKFNAEVTDGLKERAAI</sequence>
<feature type="non-terminal residue" evidence="1">
    <location>
        <position position="1"/>
    </location>
</feature>
<organism evidence="1 2">
    <name type="scientific">Prorocentrum cordatum</name>
    <dbReference type="NCBI Taxonomy" id="2364126"/>
    <lineage>
        <taxon>Eukaryota</taxon>
        <taxon>Sar</taxon>
        <taxon>Alveolata</taxon>
        <taxon>Dinophyceae</taxon>
        <taxon>Prorocentrales</taxon>
        <taxon>Prorocentraceae</taxon>
        <taxon>Prorocentrum</taxon>
    </lineage>
</organism>
<reference evidence="1" key="1">
    <citation type="submission" date="2023-10" db="EMBL/GenBank/DDBJ databases">
        <authorList>
            <person name="Chen Y."/>
            <person name="Shah S."/>
            <person name="Dougan E. K."/>
            <person name="Thang M."/>
            <person name="Chan C."/>
        </authorList>
    </citation>
    <scope>NUCLEOTIDE SEQUENCE [LARGE SCALE GENOMIC DNA]</scope>
</reference>
<accession>A0ABN9XVJ2</accession>
<keyword evidence="2" id="KW-1185">Reference proteome</keyword>
<proteinExistence type="predicted"/>
<gene>
    <name evidence="1" type="ORF">PCOR1329_LOCUS79777</name>
</gene>
<dbReference type="EMBL" id="CAUYUJ010021235">
    <property type="protein sequence ID" value="CAK0903455.1"/>
    <property type="molecule type" value="Genomic_DNA"/>
</dbReference>
<comment type="caution">
    <text evidence="1">The sequence shown here is derived from an EMBL/GenBank/DDBJ whole genome shotgun (WGS) entry which is preliminary data.</text>
</comment>
<evidence type="ECO:0000313" key="1">
    <source>
        <dbReference type="EMBL" id="CAK0903455.1"/>
    </source>
</evidence>
<dbReference type="Proteomes" id="UP001189429">
    <property type="component" value="Unassembled WGS sequence"/>
</dbReference>
<evidence type="ECO:0000313" key="2">
    <source>
        <dbReference type="Proteomes" id="UP001189429"/>
    </source>
</evidence>
<name>A0ABN9XVJ2_9DINO</name>